<proteinExistence type="predicted"/>
<evidence type="ECO:0000313" key="1">
    <source>
        <dbReference type="EnsemblPlants" id="EMT12057"/>
    </source>
</evidence>
<dbReference type="EnsemblPlants" id="EMT12057">
    <property type="protein sequence ID" value="EMT12057"/>
    <property type="gene ID" value="F775_00107"/>
</dbReference>
<dbReference type="AlphaFoldDB" id="M8B5N4"/>
<organism evidence="1">
    <name type="scientific">Aegilops tauschii</name>
    <name type="common">Tausch's goatgrass</name>
    <name type="synonym">Aegilops squarrosa</name>
    <dbReference type="NCBI Taxonomy" id="37682"/>
    <lineage>
        <taxon>Eukaryota</taxon>
        <taxon>Viridiplantae</taxon>
        <taxon>Streptophyta</taxon>
        <taxon>Embryophyta</taxon>
        <taxon>Tracheophyta</taxon>
        <taxon>Spermatophyta</taxon>
        <taxon>Magnoliopsida</taxon>
        <taxon>Liliopsida</taxon>
        <taxon>Poales</taxon>
        <taxon>Poaceae</taxon>
        <taxon>BOP clade</taxon>
        <taxon>Pooideae</taxon>
        <taxon>Triticodae</taxon>
        <taxon>Triticeae</taxon>
        <taxon>Triticinae</taxon>
        <taxon>Aegilops</taxon>
    </lineage>
</organism>
<reference evidence="1" key="1">
    <citation type="submission" date="2015-06" db="UniProtKB">
        <authorList>
            <consortium name="EnsemblPlants"/>
        </authorList>
    </citation>
    <scope>IDENTIFICATION</scope>
</reference>
<accession>M8B5N4</accession>
<protein>
    <submittedName>
        <fullName evidence="1">Uncharacterized protein</fullName>
    </submittedName>
</protein>
<name>M8B5N4_AEGTA</name>
<sequence length="98" mass="10977">MEQGTQIHGLVYKRGFEDDIIVAIALIDMYWIINARRTSVNGMSKLLRGSGLVAMIVLMTIETIRSLKPESQMLCRLAALAIKGIRVRMVILIPEYAS</sequence>